<dbReference type="Pfam" id="PF00788">
    <property type="entry name" value="RA"/>
    <property type="match status" value="1"/>
</dbReference>
<dbReference type="InterPro" id="IPR000159">
    <property type="entry name" value="RA_dom"/>
</dbReference>
<keyword evidence="3" id="KW-1185">Reference proteome</keyword>
<sequence>IYADSLKPNIPYKTILLSTTDMADFAVAEALEKYGLEKENPRDYCIAQVRFNTVLAF</sequence>
<feature type="non-terminal residue" evidence="2">
    <location>
        <position position="1"/>
    </location>
</feature>
<evidence type="ECO:0000259" key="1">
    <source>
        <dbReference type="PROSITE" id="PS50200"/>
    </source>
</evidence>
<organism evidence="2 3">
    <name type="scientific">Cirrhinus mrigala</name>
    <name type="common">Mrigala</name>
    <dbReference type="NCBI Taxonomy" id="683832"/>
    <lineage>
        <taxon>Eukaryota</taxon>
        <taxon>Metazoa</taxon>
        <taxon>Chordata</taxon>
        <taxon>Craniata</taxon>
        <taxon>Vertebrata</taxon>
        <taxon>Euteleostomi</taxon>
        <taxon>Actinopterygii</taxon>
        <taxon>Neopterygii</taxon>
        <taxon>Teleostei</taxon>
        <taxon>Ostariophysi</taxon>
        <taxon>Cypriniformes</taxon>
        <taxon>Cyprinidae</taxon>
        <taxon>Labeoninae</taxon>
        <taxon>Labeonini</taxon>
        <taxon>Cirrhinus</taxon>
    </lineage>
</organism>
<evidence type="ECO:0000313" key="3">
    <source>
        <dbReference type="Proteomes" id="UP001529510"/>
    </source>
</evidence>
<proteinExistence type="predicted"/>
<accession>A0ABD0NVA8</accession>
<dbReference type="InterPro" id="IPR029071">
    <property type="entry name" value="Ubiquitin-like_domsf"/>
</dbReference>
<reference evidence="2 3" key="1">
    <citation type="submission" date="2024-05" db="EMBL/GenBank/DDBJ databases">
        <title>Genome sequencing and assembly of Indian major carp, Cirrhinus mrigala (Hamilton, 1822).</title>
        <authorList>
            <person name="Mohindra V."/>
            <person name="Chowdhury L.M."/>
            <person name="Lal K."/>
            <person name="Jena J.K."/>
        </authorList>
    </citation>
    <scope>NUCLEOTIDE SEQUENCE [LARGE SCALE GENOMIC DNA]</scope>
    <source>
        <strain evidence="2">CM1030</strain>
        <tissue evidence="2">Blood</tissue>
    </source>
</reference>
<dbReference type="EMBL" id="JAMKFB020000020">
    <property type="protein sequence ID" value="KAL0165016.1"/>
    <property type="molecule type" value="Genomic_DNA"/>
</dbReference>
<dbReference type="PROSITE" id="PS50200">
    <property type="entry name" value="RA"/>
    <property type="match status" value="1"/>
</dbReference>
<dbReference type="Gene3D" id="3.10.20.90">
    <property type="entry name" value="Phosphatidylinositol 3-kinase Catalytic Subunit, Chain A, domain 1"/>
    <property type="match status" value="1"/>
</dbReference>
<dbReference type="InterPro" id="IPR028842">
    <property type="entry name" value="Afadin"/>
</dbReference>
<evidence type="ECO:0000313" key="2">
    <source>
        <dbReference type="EMBL" id="KAL0165016.1"/>
    </source>
</evidence>
<comment type="caution">
    <text evidence="2">The sequence shown here is derived from an EMBL/GenBank/DDBJ whole genome shotgun (WGS) entry which is preliminary data.</text>
</comment>
<feature type="domain" description="Ras-associating" evidence="1">
    <location>
        <begin position="1"/>
        <end position="57"/>
    </location>
</feature>
<name>A0ABD0NVA8_CIRMR</name>
<dbReference type="SUPFAM" id="SSF54236">
    <property type="entry name" value="Ubiquitin-like"/>
    <property type="match status" value="1"/>
</dbReference>
<dbReference type="PANTHER" id="PTHR10398:SF2">
    <property type="entry name" value="AFADIN"/>
    <property type="match status" value="1"/>
</dbReference>
<dbReference type="Proteomes" id="UP001529510">
    <property type="component" value="Unassembled WGS sequence"/>
</dbReference>
<dbReference type="PANTHER" id="PTHR10398">
    <property type="entry name" value="AFADIN"/>
    <property type="match status" value="1"/>
</dbReference>
<dbReference type="AlphaFoldDB" id="A0ABD0NVA8"/>
<gene>
    <name evidence="2" type="ORF">M9458_040769</name>
</gene>
<protein>
    <recommendedName>
        <fullName evidence="1">Ras-associating domain-containing protein</fullName>
    </recommendedName>
</protein>